<dbReference type="SUPFAM" id="SSF54189">
    <property type="entry name" value="Ribosomal proteins S24e, L23 and L15e"/>
    <property type="match status" value="1"/>
</dbReference>
<name>A0A1F2PBE4_9EURY</name>
<organism evidence="4 5">
    <name type="scientific">Candidatus Syntropharchaeum caldarium</name>
    <dbReference type="NCBI Taxonomy" id="1838285"/>
    <lineage>
        <taxon>Archaea</taxon>
        <taxon>Methanobacteriati</taxon>
        <taxon>Methanobacteriota</taxon>
        <taxon>Stenosarchaea group</taxon>
        <taxon>Methanomicrobia</taxon>
        <taxon>Methanosarcinales</taxon>
        <taxon>ANME-2 cluster</taxon>
        <taxon>Candidatus Syntropharchaeum</taxon>
    </lineage>
</organism>
<dbReference type="STRING" id="1838285.SCAL_000415"/>
<dbReference type="GO" id="GO:0003735">
    <property type="term" value="F:structural constituent of ribosome"/>
    <property type="evidence" value="ECO:0007669"/>
    <property type="project" value="InterPro"/>
</dbReference>
<gene>
    <name evidence="3" type="primary">rps24e</name>
    <name evidence="4" type="ORF">SCAL_000415</name>
</gene>
<accession>A0A1F2PBE4</accession>
<keyword evidence="5" id="KW-1185">Reference proteome</keyword>
<dbReference type="GO" id="GO:0005840">
    <property type="term" value="C:ribosome"/>
    <property type="evidence" value="ECO:0007669"/>
    <property type="project" value="UniProtKB-KW"/>
</dbReference>
<dbReference type="Pfam" id="PF01282">
    <property type="entry name" value="Ribosomal_S24e"/>
    <property type="match status" value="1"/>
</dbReference>
<keyword evidence="2 3" id="KW-0687">Ribonucleoprotein</keyword>
<dbReference type="InterPro" id="IPR001976">
    <property type="entry name" value="Ribosomal_eS24"/>
</dbReference>
<dbReference type="EMBL" id="LYOS01000001">
    <property type="protein sequence ID" value="OFV68739.1"/>
    <property type="molecule type" value="Genomic_DNA"/>
</dbReference>
<proteinExistence type="inferred from homology"/>
<evidence type="ECO:0000313" key="5">
    <source>
        <dbReference type="Proteomes" id="UP000186940"/>
    </source>
</evidence>
<protein>
    <recommendedName>
        <fullName evidence="3">Small ribosomal subunit protein eS24</fullName>
    </recommendedName>
</protein>
<dbReference type="InterPro" id="IPR012677">
    <property type="entry name" value="Nucleotide-bd_a/b_plait_sf"/>
</dbReference>
<dbReference type="Proteomes" id="UP000186940">
    <property type="component" value="Unassembled WGS sequence"/>
</dbReference>
<dbReference type="HAMAP" id="MF_00545">
    <property type="entry name" value="Ribosomal_eS24"/>
    <property type="match status" value="1"/>
</dbReference>
<evidence type="ECO:0000256" key="2">
    <source>
        <dbReference type="ARBA" id="ARBA00023274"/>
    </source>
</evidence>
<sequence>MMKAEITKDVVNPVLKRREINFSLTFEGPQPSRIDTKKVLSAAFDLNPELLIIERMQTVFGKQEVVGYAKVYDDIDSLQMIEKTHILARNAVKTEEEA</sequence>
<comment type="similarity">
    <text evidence="3">Belongs to the eukaryotic ribosomal protein eS24 family.</text>
</comment>
<dbReference type="GO" id="GO:1990904">
    <property type="term" value="C:ribonucleoprotein complex"/>
    <property type="evidence" value="ECO:0007669"/>
    <property type="project" value="UniProtKB-KW"/>
</dbReference>
<dbReference type="InterPro" id="IPR012678">
    <property type="entry name" value="Ribosomal_uL23/eL15/eS24_sf"/>
</dbReference>
<dbReference type="GO" id="GO:0006412">
    <property type="term" value="P:translation"/>
    <property type="evidence" value="ECO:0007669"/>
    <property type="project" value="UniProtKB-UniRule"/>
</dbReference>
<reference evidence="4" key="1">
    <citation type="submission" date="2016-05" db="EMBL/GenBank/DDBJ databases">
        <title>Microbial consortia oxidize butane by reversing methanogenesis.</title>
        <authorList>
            <person name="Laso-Perez R."/>
            <person name="Richter M."/>
            <person name="Wegener G."/>
            <person name="Musat F."/>
        </authorList>
    </citation>
    <scope>NUCLEOTIDE SEQUENCE [LARGE SCALE GENOMIC DNA]</scope>
    <source>
        <strain evidence="4">BOX2</strain>
    </source>
</reference>
<dbReference type="Gene3D" id="3.30.70.330">
    <property type="match status" value="1"/>
</dbReference>
<keyword evidence="1 3" id="KW-0689">Ribosomal protein</keyword>
<dbReference type="AlphaFoldDB" id="A0A1F2PBE4"/>
<evidence type="ECO:0000256" key="1">
    <source>
        <dbReference type="ARBA" id="ARBA00022980"/>
    </source>
</evidence>
<evidence type="ECO:0000256" key="3">
    <source>
        <dbReference type="HAMAP-Rule" id="MF_00545"/>
    </source>
</evidence>
<comment type="caution">
    <text evidence="4">The sequence shown here is derived from an EMBL/GenBank/DDBJ whole genome shotgun (WGS) entry which is preliminary data.</text>
</comment>
<evidence type="ECO:0000313" key="4">
    <source>
        <dbReference type="EMBL" id="OFV68739.1"/>
    </source>
</evidence>